<dbReference type="Gene3D" id="3.40.630.30">
    <property type="match status" value="1"/>
</dbReference>
<dbReference type="RefSeq" id="WP_041892916.1">
    <property type="nucleotide sequence ID" value="NZ_CP010817.1"/>
</dbReference>
<protein>
    <submittedName>
        <fullName evidence="2">Protein N-acetyltransferase, RimJ/RimL family</fullName>
    </submittedName>
</protein>
<evidence type="ECO:0000313" key="3">
    <source>
        <dbReference type="Proteomes" id="UP000183496"/>
    </source>
</evidence>
<dbReference type="SUPFAM" id="SSF55729">
    <property type="entry name" value="Acyl-CoA N-acyltransferases (Nat)"/>
    <property type="match status" value="1"/>
</dbReference>
<dbReference type="KEGG" id="mpw:MPR_2433"/>
<dbReference type="GO" id="GO:0016747">
    <property type="term" value="F:acyltransferase activity, transferring groups other than amino-acyl groups"/>
    <property type="evidence" value="ECO:0007669"/>
    <property type="project" value="InterPro"/>
</dbReference>
<dbReference type="Pfam" id="PF13302">
    <property type="entry name" value="Acetyltransf_3"/>
    <property type="match status" value="1"/>
</dbReference>
<dbReference type="PANTHER" id="PTHR43792:SF1">
    <property type="entry name" value="N-ACETYLTRANSFERASE DOMAIN-CONTAINING PROTEIN"/>
    <property type="match status" value="1"/>
</dbReference>
<reference evidence="2 3" key="1">
    <citation type="submission" date="2016-10" db="EMBL/GenBank/DDBJ databases">
        <authorList>
            <person name="Varghese N."/>
            <person name="Submissions S."/>
        </authorList>
    </citation>
    <scope>NUCLEOTIDE SEQUENCE [LARGE SCALE GENOMIC DNA]</scope>
    <source>
        <strain evidence="3">DSM 19823 / KCTC 23066 / CCTCC M 208030 / D25</strain>
    </source>
</reference>
<dbReference type="InterPro" id="IPR000182">
    <property type="entry name" value="GNAT_dom"/>
</dbReference>
<evidence type="ECO:0000313" key="2">
    <source>
        <dbReference type="EMBL" id="SER53327.1"/>
    </source>
</evidence>
<evidence type="ECO:0000259" key="1">
    <source>
        <dbReference type="PROSITE" id="PS51186"/>
    </source>
</evidence>
<dbReference type="Proteomes" id="UP000183496">
    <property type="component" value="Unassembled WGS sequence"/>
</dbReference>
<organism evidence="2 3">
    <name type="scientific">Myroides profundi</name>
    <dbReference type="NCBI Taxonomy" id="480520"/>
    <lineage>
        <taxon>Bacteria</taxon>
        <taxon>Pseudomonadati</taxon>
        <taxon>Bacteroidota</taxon>
        <taxon>Flavobacteriia</taxon>
        <taxon>Flavobacteriales</taxon>
        <taxon>Flavobacteriaceae</taxon>
        <taxon>Myroides</taxon>
    </lineage>
</organism>
<accession>A0AAJ4W6M5</accession>
<dbReference type="EMBL" id="FOFY01000018">
    <property type="protein sequence ID" value="SER53327.1"/>
    <property type="molecule type" value="Genomic_DNA"/>
</dbReference>
<dbReference type="InterPro" id="IPR016181">
    <property type="entry name" value="Acyl_CoA_acyltransferase"/>
</dbReference>
<gene>
    <name evidence="2" type="ORF">SAMN04488089_11840</name>
</gene>
<feature type="domain" description="N-acetyltransferase" evidence="1">
    <location>
        <begin position="7"/>
        <end position="159"/>
    </location>
</feature>
<dbReference type="AlphaFoldDB" id="A0AAJ4W6M5"/>
<dbReference type="PANTHER" id="PTHR43792">
    <property type="entry name" value="GNAT FAMILY, PUTATIVE (AFU_ORTHOLOGUE AFUA_3G00765)-RELATED-RELATED"/>
    <property type="match status" value="1"/>
</dbReference>
<comment type="caution">
    <text evidence="2">The sequence shown here is derived from an EMBL/GenBank/DDBJ whole genome shotgun (WGS) entry which is preliminary data.</text>
</comment>
<name>A0AAJ4W6M5_MYRPR</name>
<keyword evidence="3" id="KW-1185">Reference proteome</keyword>
<sequence length="159" mass="18726">MDNTDRLIITPLSHRDNSFIIELVNTPGWLKYIGNRNVYTTIDAQMYIQSILDNPQYQYWVVHRKEDHKAIGLISLIKRDYLDHHDIGFAFIPTYIGLGYAYEATHYIINKIRENEQYKTLYATTLPDNKSSIKLLTRLGFSFIETIKPHEEVLNLFKM</sequence>
<dbReference type="InterPro" id="IPR051531">
    <property type="entry name" value="N-acetyltransferase"/>
</dbReference>
<proteinExistence type="predicted"/>
<dbReference type="PROSITE" id="PS51186">
    <property type="entry name" value="GNAT"/>
    <property type="match status" value="1"/>
</dbReference>